<dbReference type="InterPro" id="IPR036047">
    <property type="entry name" value="F-box-like_dom_sf"/>
</dbReference>
<protein>
    <recommendedName>
        <fullName evidence="1">F-box domain-containing protein</fullName>
    </recommendedName>
</protein>
<evidence type="ECO:0000259" key="1">
    <source>
        <dbReference type="PROSITE" id="PS50181"/>
    </source>
</evidence>
<dbReference type="AlphaFoldDB" id="A0A8K0R8G5"/>
<dbReference type="InterPro" id="IPR001810">
    <property type="entry name" value="F-box_dom"/>
</dbReference>
<organism evidence="2 3">
    <name type="scientific">Paraphoma chrysanthemicola</name>
    <dbReference type="NCBI Taxonomy" id="798071"/>
    <lineage>
        <taxon>Eukaryota</taxon>
        <taxon>Fungi</taxon>
        <taxon>Dikarya</taxon>
        <taxon>Ascomycota</taxon>
        <taxon>Pezizomycotina</taxon>
        <taxon>Dothideomycetes</taxon>
        <taxon>Pleosporomycetidae</taxon>
        <taxon>Pleosporales</taxon>
        <taxon>Pleosporineae</taxon>
        <taxon>Phaeosphaeriaceae</taxon>
        <taxon>Paraphoma</taxon>
    </lineage>
</organism>
<dbReference type="SUPFAM" id="SSF81383">
    <property type="entry name" value="F-box domain"/>
    <property type="match status" value="1"/>
</dbReference>
<reference evidence="2" key="1">
    <citation type="journal article" date="2021" name="Nat. Commun.">
        <title>Genetic determinants of endophytism in the Arabidopsis root mycobiome.</title>
        <authorList>
            <person name="Mesny F."/>
            <person name="Miyauchi S."/>
            <person name="Thiergart T."/>
            <person name="Pickel B."/>
            <person name="Atanasova L."/>
            <person name="Karlsson M."/>
            <person name="Huettel B."/>
            <person name="Barry K.W."/>
            <person name="Haridas S."/>
            <person name="Chen C."/>
            <person name="Bauer D."/>
            <person name="Andreopoulos W."/>
            <person name="Pangilinan J."/>
            <person name="LaButti K."/>
            <person name="Riley R."/>
            <person name="Lipzen A."/>
            <person name="Clum A."/>
            <person name="Drula E."/>
            <person name="Henrissat B."/>
            <person name="Kohler A."/>
            <person name="Grigoriev I.V."/>
            <person name="Martin F.M."/>
            <person name="Hacquard S."/>
        </authorList>
    </citation>
    <scope>NUCLEOTIDE SEQUENCE</scope>
    <source>
        <strain evidence="2">MPI-SDFR-AT-0120</strain>
    </source>
</reference>
<sequence>MGSFLSSRADEDDNWKSDARFSMESRVYCVICGGPFDTEGEVYNLDTKEPRYQWLFNYRLLGHSEDVHNHTYFQDTASPVNVSEVDGIFLSEPAWFSFTGSLCFRVRNQARTEDIEYSGLQYSPDARYTLFPLHEACIDTSCRAIDHHFSKVLAFEQKPALAVLFQLLNAQFFERHRNPPPHVTDDTEVDIFDLCVCSSLYGPRSVLAMTKLEWWGGEYDRFYTDPIDVPDLESFIFDVLLASTHDEGSNSRPSLTTHEASSIERLPAELLDVICIYLEPQSVIKLHRTSKLMASKVLLDNSFWRDSLRGGSLHPHIWDLDTQLIETLRDESNIYFSSTGWDWRSVAKLLAMKKFPVTVRDSRLDNMPLGLWNRCRIWSIIEDALNHISSWPLNKESGETGKEKRKIGSVVTAWELEDDLDENE</sequence>
<proteinExistence type="predicted"/>
<dbReference type="OrthoDB" id="3932329at2759"/>
<accession>A0A8K0R8G5</accession>
<dbReference type="PROSITE" id="PS50181">
    <property type="entry name" value="FBOX"/>
    <property type="match status" value="1"/>
</dbReference>
<evidence type="ECO:0000313" key="3">
    <source>
        <dbReference type="Proteomes" id="UP000813461"/>
    </source>
</evidence>
<comment type="caution">
    <text evidence="2">The sequence shown here is derived from an EMBL/GenBank/DDBJ whole genome shotgun (WGS) entry which is preliminary data.</text>
</comment>
<keyword evidence="3" id="KW-1185">Reference proteome</keyword>
<gene>
    <name evidence="2" type="ORF">FB567DRAFT_318537</name>
</gene>
<feature type="domain" description="F-box" evidence="1">
    <location>
        <begin position="260"/>
        <end position="307"/>
    </location>
</feature>
<name>A0A8K0R8G5_9PLEO</name>
<evidence type="ECO:0000313" key="2">
    <source>
        <dbReference type="EMBL" id="KAH7088815.1"/>
    </source>
</evidence>
<dbReference type="Proteomes" id="UP000813461">
    <property type="component" value="Unassembled WGS sequence"/>
</dbReference>
<dbReference type="EMBL" id="JAGMVJ010000007">
    <property type="protein sequence ID" value="KAH7088815.1"/>
    <property type="molecule type" value="Genomic_DNA"/>
</dbReference>